<evidence type="ECO:0000259" key="2">
    <source>
        <dbReference type="Pfam" id="PF00160"/>
    </source>
</evidence>
<organism evidence="3 4">
    <name type="scientific">Hibiscus sabdariffa</name>
    <name type="common">roselle</name>
    <dbReference type="NCBI Taxonomy" id="183260"/>
    <lineage>
        <taxon>Eukaryota</taxon>
        <taxon>Viridiplantae</taxon>
        <taxon>Streptophyta</taxon>
        <taxon>Embryophyta</taxon>
        <taxon>Tracheophyta</taxon>
        <taxon>Spermatophyta</taxon>
        <taxon>Magnoliopsida</taxon>
        <taxon>eudicotyledons</taxon>
        <taxon>Gunneridae</taxon>
        <taxon>Pentapetalae</taxon>
        <taxon>rosids</taxon>
        <taxon>malvids</taxon>
        <taxon>Malvales</taxon>
        <taxon>Malvaceae</taxon>
        <taxon>Malvoideae</taxon>
        <taxon>Hibiscus</taxon>
    </lineage>
</organism>
<dbReference type="Pfam" id="PF00160">
    <property type="entry name" value="Pro_isomerase"/>
    <property type="match status" value="1"/>
</dbReference>
<accession>A0ABR2FUK9</accession>
<comment type="caution">
    <text evidence="3">The sequence shown here is derived from an EMBL/GenBank/DDBJ whole genome shotgun (WGS) entry which is preliminary data.</text>
</comment>
<gene>
    <name evidence="3" type="ORF">V6N12_022319</name>
</gene>
<name>A0ABR2FUK9_9ROSI</name>
<evidence type="ECO:0000313" key="4">
    <source>
        <dbReference type="Proteomes" id="UP001472677"/>
    </source>
</evidence>
<dbReference type="InterPro" id="IPR002130">
    <property type="entry name" value="Cyclophilin-type_PPIase_dom"/>
</dbReference>
<sequence>MISSFCLIVFHILLPIFLSCCHYIIELVAIFIVLKAEATLGILQEITLNMYARLSSEILPNCLNAKSLNSIYIPYIVTSLPSLYIKRVAQMSHAGIIRPPIQGTVEAQGTVFKDIPPEACPTIRRGSIAWVGSGPKFFISLANHNEWSKAYTVFGYVLPEDMEIVEKMSQLPTRPDVWSKVKVPVLERPVPLRKVIEISSDAKGGHRLKVQQTVGKGYVCCISYL</sequence>
<feature type="domain" description="PPIase cyclophilin-type" evidence="2">
    <location>
        <begin position="125"/>
        <end position="185"/>
    </location>
</feature>
<dbReference type="Gene3D" id="2.40.100.10">
    <property type="entry name" value="Cyclophilin-like"/>
    <property type="match status" value="1"/>
</dbReference>
<keyword evidence="1" id="KW-0812">Transmembrane</keyword>
<protein>
    <recommendedName>
        <fullName evidence="2">PPIase cyclophilin-type domain-containing protein</fullName>
    </recommendedName>
</protein>
<dbReference type="SUPFAM" id="SSF50891">
    <property type="entry name" value="Cyclophilin-like"/>
    <property type="match status" value="1"/>
</dbReference>
<dbReference type="InterPro" id="IPR029000">
    <property type="entry name" value="Cyclophilin-like_dom_sf"/>
</dbReference>
<dbReference type="Proteomes" id="UP001472677">
    <property type="component" value="Unassembled WGS sequence"/>
</dbReference>
<evidence type="ECO:0000313" key="3">
    <source>
        <dbReference type="EMBL" id="KAK8587847.1"/>
    </source>
</evidence>
<evidence type="ECO:0000256" key="1">
    <source>
        <dbReference type="SAM" id="Phobius"/>
    </source>
</evidence>
<keyword evidence="1" id="KW-0472">Membrane</keyword>
<reference evidence="3 4" key="1">
    <citation type="journal article" date="2024" name="G3 (Bethesda)">
        <title>Genome assembly of Hibiscus sabdariffa L. provides insights into metabolisms of medicinal natural products.</title>
        <authorList>
            <person name="Kim T."/>
        </authorList>
    </citation>
    <scope>NUCLEOTIDE SEQUENCE [LARGE SCALE GENOMIC DNA]</scope>
    <source>
        <strain evidence="3">TK-2024</strain>
        <tissue evidence="3">Old leaves</tissue>
    </source>
</reference>
<proteinExistence type="predicted"/>
<dbReference type="PANTHER" id="PTHR46873">
    <property type="entry name" value="EXPRESSED PROTEIN"/>
    <property type="match status" value="1"/>
</dbReference>
<feature type="transmembrane region" description="Helical" evidence="1">
    <location>
        <begin position="12"/>
        <end position="34"/>
    </location>
</feature>
<keyword evidence="4" id="KW-1185">Reference proteome</keyword>
<dbReference type="PANTHER" id="PTHR46873:SF2">
    <property type="entry name" value="PPIASE CYCLOPHILIN-TYPE DOMAIN-CONTAINING PROTEIN"/>
    <property type="match status" value="1"/>
</dbReference>
<dbReference type="EMBL" id="JBBPBM010000004">
    <property type="protein sequence ID" value="KAK8587847.1"/>
    <property type="molecule type" value="Genomic_DNA"/>
</dbReference>
<keyword evidence="1" id="KW-1133">Transmembrane helix</keyword>